<evidence type="ECO:0000313" key="3">
    <source>
        <dbReference type="EMBL" id="CAF4123029.1"/>
    </source>
</evidence>
<evidence type="ECO:0000313" key="2">
    <source>
        <dbReference type="EMBL" id="CAF1314392.1"/>
    </source>
</evidence>
<dbReference type="Proteomes" id="UP000682733">
    <property type="component" value="Unassembled WGS sequence"/>
</dbReference>
<feature type="region of interest" description="Disordered" evidence="1">
    <location>
        <begin position="1"/>
        <end position="45"/>
    </location>
</feature>
<reference evidence="2" key="1">
    <citation type="submission" date="2021-02" db="EMBL/GenBank/DDBJ databases">
        <authorList>
            <person name="Nowell W R."/>
        </authorList>
    </citation>
    <scope>NUCLEOTIDE SEQUENCE</scope>
</reference>
<sequence length="348" mass="40389">MHGVLDIDSYHLPDWPPPKTKKSKKQKKSKDLLKPLDDETRSKSAHITTATIISTKPQDEFQIEKDKIKRTRSARKYDDNGDAILNSIMQFVPRSNLKTSKSNKSNRFNPKTILPFIRRRHSTAIDTSLISKDMDDKKDLFSSLDFVCPQVIRHYLLSDCSQIDTSMCSCRIDQVPLVNDLEFDTFINLIKQKNPKQLIIIGIINSNTEKFNKNDLNEIFLTLHYHMNKMRTTPCRFCLHDEYRCVLYDIGQTTKYSTHMGPLLIVRHNVQPGFVLIYQNGQLIFGDYIFNGYGRNINDLKKQIQYMKTQHIHTALPDQFKFLLDFYPSGSNRSSWSTEITGNTVKSK</sequence>
<dbReference type="Proteomes" id="UP000677228">
    <property type="component" value="Unassembled WGS sequence"/>
</dbReference>
<proteinExistence type="predicted"/>
<organism evidence="2 4">
    <name type="scientific">Didymodactylos carnosus</name>
    <dbReference type="NCBI Taxonomy" id="1234261"/>
    <lineage>
        <taxon>Eukaryota</taxon>
        <taxon>Metazoa</taxon>
        <taxon>Spiralia</taxon>
        <taxon>Gnathifera</taxon>
        <taxon>Rotifera</taxon>
        <taxon>Eurotatoria</taxon>
        <taxon>Bdelloidea</taxon>
        <taxon>Philodinida</taxon>
        <taxon>Philodinidae</taxon>
        <taxon>Didymodactylos</taxon>
    </lineage>
</organism>
<name>A0A8S2F3I0_9BILA</name>
<evidence type="ECO:0000313" key="4">
    <source>
        <dbReference type="Proteomes" id="UP000677228"/>
    </source>
</evidence>
<protein>
    <submittedName>
        <fullName evidence="2">Uncharacterized protein</fullName>
    </submittedName>
</protein>
<evidence type="ECO:0000256" key="1">
    <source>
        <dbReference type="SAM" id="MobiDB-lite"/>
    </source>
</evidence>
<dbReference type="EMBL" id="CAJNOK010020323">
    <property type="protein sequence ID" value="CAF1314392.1"/>
    <property type="molecule type" value="Genomic_DNA"/>
</dbReference>
<dbReference type="EMBL" id="CAJOBA010041915">
    <property type="protein sequence ID" value="CAF4123029.1"/>
    <property type="molecule type" value="Genomic_DNA"/>
</dbReference>
<feature type="compositionally biased region" description="Basic and acidic residues" evidence="1">
    <location>
        <begin position="29"/>
        <end position="42"/>
    </location>
</feature>
<comment type="caution">
    <text evidence="2">The sequence shown here is derived from an EMBL/GenBank/DDBJ whole genome shotgun (WGS) entry which is preliminary data.</text>
</comment>
<dbReference type="AlphaFoldDB" id="A0A8S2F3I0"/>
<gene>
    <name evidence="2" type="ORF">OVA965_LOCUS29134</name>
    <name evidence="3" type="ORF">TMI583_LOCUS29900</name>
</gene>
<accession>A0A8S2F3I0</accession>
<feature type="compositionally biased region" description="Basic residues" evidence="1">
    <location>
        <begin position="19"/>
        <end position="28"/>
    </location>
</feature>